<dbReference type="SUPFAM" id="SSF53756">
    <property type="entry name" value="UDP-Glycosyltransferase/glycogen phosphorylase"/>
    <property type="match status" value="1"/>
</dbReference>
<dbReference type="PANTHER" id="PTHR12526:SF622">
    <property type="entry name" value="GLYCOSYLTRANSFERASE (GROUP I)"/>
    <property type="match status" value="1"/>
</dbReference>
<accession>A0A1I5KL47</accession>
<gene>
    <name evidence="3" type="ORF">SAMN04488060_0337</name>
</gene>
<feature type="region of interest" description="Disordered" evidence="1">
    <location>
        <begin position="73"/>
        <end position="96"/>
    </location>
</feature>
<dbReference type="Pfam" id="PF13579">
    <property type="entry name" value="Glyco_trans_4_4"/>
    <property type="match status" value="1"/>
</dbReference>
<feature type="compositionally biased region" description="Polar residues" evidence="1">
    <location>
        <begin position="80"/>
        <end position="94"/>
    </location>
</feature>
<dbReference type="PANTHER" id="PTHR12526">
    <property type="entry name" value="GLYCOSYLTRANSFERASE"/>
    <property type="match status" value="1"/>
</dbReference>
<reference evidence="4" key="1">
    <citation type="submission" date="2016-10" db="EMBL/GenBank/DDBJ databases">
        <authorList>
            <person name="Varghese N."/>
            <person name="Submissions S."/>
        </authorList>
    </citation>
    <scope>NUCLEOTIDE SEQUENCE [LARGE SCALE GENOMIC DNA]</scope>
    <source>
        <strain evidence="4">CGMCC 1.7715</strain>
    </source>
</reference>
<dbReference type="Gene3D" id="3.40.50.2000">
    <property type="entry name" value="Glycogen Phosphorylase B"/>
    <property type="match status" value="2"/>
</dbReference>
<keyword evidence="4" id="KW-1185">Reference proteome</keyword>
<dbReference type="AlphaFoldDB" id="A0A1I5KL47"/>
<dbReference type="GO" id="GO:0016757">
    <property type="term" value="F:glycosyltransferase activity"/>
    <property type="evidence" value="ECO:0007669"/>
    <property type="project" value="UniProtKB-ARBA"/>
</dbReference>
<dbReference type="InterPro" id="IPR028098">
    <property type="entry name" value="Glyco_trans_4-like_N"/>
</dbReference>
<evidence type="ECO:0000256" key="1">
    <source>
        <dbReference type="SAM" id="MobiDB-lite"/>
    </source>
</evidence>
<dbReference type="EMBL" id="FOWZ01000001">
    <property type="protein sequence ID" value="SFO85735.1"/>
    <property type="molecule type" value="Genomic_DNA"/>
</dbReference>
<dbReference type="RefSeq" id="WP_090476727.1">
    <property type="nucleotide sequence ID" value="NZ_FOWZ01000001.1"/>
</dbReference>
<evidence type="ECO:0000259" key="2">
    <source>
        <dbReference type="Pfam" id="PF13579"/>
    </source>
</evidence>
<dbReference type="Proteomes" id="UP000199331">
    <property type="component" value="Unassembled WGS sequence"/>
</dbReference>
<dbReference type="OrthoDB" id="9787293at2"/>
<name>A0A1I5KL47_9SPHN</name>
<protein>
    <submittedName>
        <fullName evidence="3">Glycosyltransferase involved in cell wall bisynthesis</fullName>
    </submittedName>
</protein>
<proteinExistence type="predicted"/>
<sequence length="428" mass="47049">MRGTYGAMGPQRILFITPNFPPFAQAGAARTGALALHWARQGHKVTAIGARIGTASGIHSELEHSNLASVMLPIDKPEPQGSQSHVEGKSTTGSKPGKLKRWLWLARQMPDRFRAHWVPRAVQEAIELGGGDAFDLIYSSGPPHSAHIAARQIAAATDLPWICEQRDLWVDNPYIERHPFLTRYYEWQGRRVQRNADAFVAVTTGARDTLAQQTGKEVVLARNGWVESDFAGLEAAPTPLDPDRLTIVHAGLIYAERRDPKALFEAIAMLGEDRHKVRAIFYHDEYGFLDQRIREHGVADSVEVLDFLPRSEILAVERAADVLLMCRWPHPAEDDVIPGKLFEYIGARRPILATGLESGEAAKIVGEGGFGLATQDAGKIADQLRNWIASKKAGGGRIPDLPKDAALKFTRNEAFAAIDELVGRFASA</sequence>
<keyword evidence="3" id="KW-0808">Transferase</keyword>
<dbReference type="Pfam" id="PF13692">
    <property type="entry name" value="Glyco_trans_1_4"/>
    <property type="match status" value="1"/>
</dbReference>
<dbReference type="STRING" id="604088.SAMN04488060_0337"/>
<evidence type="ECO:0000313" key="4">
    <source>
        <dbReference type="Proteomes" id="UP000199331"/>
    </source>
</evidence>
<feature type="domain" description="Glycosyltransferase subfamily 4-like N-terminal" evidence="2">
    <location>
        <begin position="28"/>
        <end position="215"/>
    </location>
</feature>
<evidence type="ECO:0000313" key="3">
    <source>
        <dbReference type="EMBL" id="SFO85735.1"/>
    </source>
</evidence>
<organism evidence="3 4">
    <name type="scientific">Qipengyuania nanhaisediminis</name>
    <dbReference type="NCBI Taxonomy" id="604088"/>
    <lineage>
        <taxon>Bacteria</taxon>
        <taxon>Pseudomonadati</taxon>
        <taxon>Pseudomonadota</taxon>
        <taxon>Alphaproteobacteria</taxon>
        <taxon>Sphingomonadales</taxon>
        <taxon>Erythrobacteraceae</taxon>
        <taxon>Qipengyuania</taxon>
    </lineage>
</organism>